<dbReference type="InterPro" id="IPR023834">
    <property type="entry name" value="T7SS_pept_S8A_mycosin"/>
</dbReference>
<dbReference type="EMBL" id="JAVREQ010000005">
    <property type="protein sequence ID" value="MDT0378823.1"/>
    <property type="molecule type" value="Genomic_DNA"/>
</dbReference>
<keyword evidence="6" id="KW-0479">Metal-binding</keyword>
<keyword evidence="3" id="KW-1003">Cell membrane</keyword>
<keyword evidence="7 11" id="KW-0378">Hydrolase</keyword>
<dbReference type="InterPro" id="IPR034202">
    <property type="entry name" value="Subtilisin_Carlsberg-like"/>
</dbReference>
<evidence type="ECO:0000256" key="6">
    <source>
        <dbReference type="ARBA" id="ARBA00022723"/>
    </source>
</evidence>
<dbReference type="PRINTS" id="PR00723">
    <property type="entry name" value="SUBTILISIN"/>
</dbReference>
<feature type="transmembrane region" description="Helical" evidence="14">
    <location>
        <begin position="380"/>
        <end position="401"/>
    </location>
</feature>
<feature type="signal peptide" evidence="15">
    <location>
        <begin position="1"/>
        <end position="37"/>
    </location>
</feature>
<sequence>MGVTERRPRTARCTQRAFGVLAALGLLALGSAAPVAAAPANAPAAGPDTGLASTAECKFGGKNIKSTPWSLQRVLLDELRDQATGKGVKVAVIDTGVDNDNPQIEPALLPGDDFVGGTKGTEDENGHGTRVAGIIAAQPVGGTGFSGLAHDAKILPLRYTGGEEEGNSETMSRAIKAAVAADVDVINISSDTADKKPNTGLEAAVAQAVANDILVVVAAGNDGADGKHEKTYPAAYDGVLAVAASDRNNERAQFSQSGDFVDIAAPGVGMVSTVPNGGQCPADGTSFAAPYVAGVAALMVEKYPDWTSQEIAARLMQTADRPGTGPDAELGWGVVDPVAALTGDDTPQQEPVEDKPREGGRVAPMALTIGESEEERTERYAVYVIGTATVLTLLVSGTAIANRDRRRKRTAGTTADTTTSTRN</sequence>
<evidence type="ECO:0000256" key="1">
    <source>
        <dbReference type="ARBA" id="ARBA00004162"/>
    </source>
</evidence>
<dbReference type="Proteomes" id="UP001183414">
    <property type="component" value="Unassembled WGS sequence"/>
</dbReference>
<evidence type="ECO:0000256" key="7">
    <source>
        <dbReference type="ARBA" id="ARBA00022801"/>
    </source>
</evidence>
<dbReference type="RefSeq" id="WP_311672648.1">
    <property type="nucleotide sequence ID" value="NZ_JAVREQ010000005.1"/>
</dbReference>
<feature type="region of interest" description="Disordered" evidence="13">
    <location>
        <begin position="403"/>
        <end position="423"/>
    </location>
</feature>
<keyword evidence="10 14" id="KW-0472">Membrane</keyword>
<dbReference type="PROSITE" id="PS00138">
    <property type="entry name" value="SUBTILASE_SER"/>
    <property type="match status" value="1"/>
</dbReference>
<dbReference type="InterPro" id="IPR000209">
    <property type="entry name" value="Peptidase_S8/S53_dom"/>
</dbReference>
<evidence type="ECO:0000259" key="16">
    <source>
        <dbReference type="Pfam" id="PF00082"/>
    </source>
</evidence>
<dbReference type="InterPro" id="IPR036852">
    <property type="entry name" value="Peptidase_S8/S53_dom_sf"/>
</dbReference>
<dbReference type="Gene3D" id="3.40.50.200">
    <property type="entry name" value="Peptidase S8/S53 domain"/>
    <property type="match status" value="1"/>
</dbReference>
<organism evidence="17 18">
    <name type="scientific">Streptomyces hazeniae</name>
    <dbReference type="NCBI Taxonomy" id="3075538"/>
    <lineage>
        <taxon>Bacteria</taxon>
        <taxon>Bacillati</taxon>
        <taxon>Actinomycetota</taxon>
        <taxon>Actinomycetes</taxon>
        <taxon>Kitasatosporales</taxon>
        <taxon>Streptomycetaceae</taxon>
        <taxon>Streptomyces</taxon>
    </lineage>
</organism>
<feature type="domain" description="Peptidase S8/S53" evidence="16">
    <location>
        <begin position="85"/>
        <end position="333"/>
    </location>
</feature>
<comment type="subcellular location">
    <subcellularLocation>
        <location evidence="1">Cell membrane</location>
        <topology evidence="1">Single-pass membrane protein</topology>
    </subcellularLocation>
</comment>
<dbReference type="InterPro" id="IPR023827">
    <property type="entry name" value="Peptidase_S8_Asp-AS"/>
</dbReference>
<evidence type="ECO:0000256" key="10">
    <source>
        <dbReference type="ARBA" id="ARBA00023136"/>
    </source>
</evidence>
<dbReference type="InterPro" id="IPR015500">
    <property type="entry name" value="Peptidase_S8_subtilisin-rel"/>
</dbReference>
<gene>
    <name evidence="17" type="primary">mycP</name>
    <name evidence="17" type="ORF">RM572_08550</name>
</gene>
<feature type="active site" description="Charge relay system" evidence="11">
    <location>
        <position position="127"/>
    </location>
</feature>
<dbReference type="InterPro" id="IPR050131">
    <property type="entry name" value="Peptidase_S8_subtilisin-like"/>
</dbReference>
<feature type="active site" description="Charge relay system" evidence="11">
    <location>
        <position position="286"/>
    </location>
</feature>
<feature type="chain" id="PRO_5046471522" evidence="15">
    <location>
        <begin position="38"/>
        <end position="423"/>
    </location>
</feature>
<dbReference type="InterPro" id="IPR022398">
    <property type="entry name" value="Peptidase_S8_His-AS"/>
</dbReference>
<keyword evidence="15" id="KW-0732">Signal</keyword>
<feature type="compositionally biased region" description="Low complexity" evidence="13">
    <location>
        <begin position="411"/>
        <end position="423"/>
    </location>
</feature>
<dbReference type="GO" id="GO:0006508">
    <property type="term" value="P:proteolysis"/>
    <property type="evidence" value="ECO:0007669"/>
    <property type="project" value="UniProtKB-KW"/>
</dbReference>
<keyword evidence="8 11" id="KW-0720">Serine protease</keyword>
<dbReference type="Pfam" id="PF00082">
    <property type="entry name" value="Peptidase_S8"/>
    <property type="match status" value="1"/>
</dbReference>
<protein>
    <submittedName>
        <fullName evidence="17">Type VII secretion-associated serine protease mycosin</fullName>
    </submittedName>
</protein>
<comment type="similarity">
    <text evidence="2 11 12">Belongs to the peptidase S8 family.</text>
</comment>
<evidence type="ECO:0000256" key="4">
    <source>
        <dbReference type="ARBA" id="ARBA00022670"/>
    </source>
</evidence>
<dbReference type="PROSITE" id="PS00137">
    <property type="entry name" value="SUBTILASE_HIS"/>
    <property type="match status" value="1"/>
</dbReference>
<keyword evidence="4 11" id="KW-0645">Protease</keyword>
<dbReference type="SUPFAM" id="SSF52743">
    <property type="entry name" value="Subtilisin-like"/>
    <property type="match status" value="1"/>
</dbReference>
<comment type="caution">
    <text evidence="17">The sequence shown here is derived from an EMBL/GenBank/DDBJ whole genome shotgun (WGS) entry which is preliminary data.</text>
</comment>
<keyword evidence="5 14" id="KW-0812">Transmembrane</keyword>
<name>A0ABU2NPD0_9ACTN</name>
<dbReference type="PANTHER" id="PTHR43806">
    <property type="entry name" value="PEPTIDASE S8"/>
    <property type="match status" value="1"/>
</dbReference>
<dbReference type="InterPro" id="IPR023828">
    <property type="entry name" value="Peptidase_S8_Ser-AS"/>
</dbReference>
<dbReference type="PROSITE" id="PS51892">
    <property type="entry name" value="SUBTILASE"/>
    <property type="match status" value="1"/>
</dbReference>
<feature type="active site" description="Charge relay system" evidence="11">
    <location>
        <position position="94"/>
    </location>
</feature>
<evidence type="ECO:0000256" key="15">
    <source>
        <dbReference type="SAM" id="SignalP"/>
    </source>
</evidence>
<keyword evidence="18" id="KW-1185">Reference proteome</keyword>
<evidence type="ECO:0000256" key="14">
    <source>
        <dbReference type="SAM" id="Phobius"/>
    </source>
</evidence>
<evidence type="ECO:0000313" key="18">
    <source>
        <dbReference type="Proteomes" id="UP001183414"/>
    </source>
</evidence>
<evidence type="ECO:0000256" key="2">
    <source>
        <dbReference type="ARBA" id="ARBA00011073"/>
    </source>
</evidence>
<dbReference type="GO" id="GO:0008233">
    <property type="term" value="F:peptidase activity"/>
    <property type="evidence" value="ECO:0007669"/>
    <property type="project" value="UniProtKB-KW"/>
</dbReference>
<accession>A0ABU2NPD0</accession>
<keyword evidence="9 14" id="KW-1133">Transmembrane helix</keyword>
<evidence type="ECO:0000256" key="12">
    <source>
        <dbReference type="RuleBase" id="RU003355"/>
    </source>
</evidence>
<proteinExistence type="inferred from homology"/>
<evidence type="ECO:0000256" key="9">
    <source>
        <dbReference type="ARBA" id="ARBA00022989"/>
    </source>
</evidence>
<dbReference type="PANTHER" id="PTHR43806:SF11">
    <property type="entry name" value="CEREVISIN-RELATED"/>
    <property type="match status" value="1"/>
</dbReference>
<evidence type="ECO:0000256" key="8">
    <source>
        <dbReference type="ARBA" id="ARBA00022825"/>
    </source>
</evidence>
<evidence type="ECO:0000256" key="5">
    <source>
        <dbReference type="ARBA" id="ARBA00022692"/>
    </source>
</evidence>
<dbReference type="NCBIfam" id="TIGR03921">
    <property type="entry name" value="T7SS_mycosin"/>
    <property type="match status" value="1"/>
</dbReference>
<evidence type="ECO:0000256" key="3">
    <source>
        <dbReference type="ARBA" id="ARBA00022475"/>
    </source>
</evidence>
<evidence type="ECO:0000313" key="17">
    <source>
        <dbReference type="EMBL" id="MDT0378823.1"/>
    </source>
</evidence>
<evidence type="ECO:0000256" key="11">
    <source>
        <dbReference type="PROSITE-ProRule" id="PRU01240"/>
    </source>
</evidence>
<dbReference type="PROSITE" id="PS00136">
    <property type="entry name" value="SUBTILASE_ASP"/>
    <property type="match status" value="1"/>
</dbReference>
<reference evidence="18" key="1">
    <citation type="submission" date="2023-07" db="EMBL/GenBank/DDBJ databases">
        <title>30 novel species of actinomycetes from the DSMZ collection.</title>
        <authorList>
            <person name="Nouioui I."/>
        </authorList>
    </citation>
    <scope>NUCLEOTIDE SEQUENCE [LARGE SCALE GENOMIC DNA]</scope>
    <source>
        <strain evidence="18">DSM 42041</strain>
    </source>
</reference>
<evidence type="ECO:0000256" key="13">
    <source>
        <dbReference type="SAM" id="MobiDB-lite"/>
    </source>
</evidence>
<dbReference type="CDD" id="cd07477">
    <property type="entry name" value="Peptidases_S8_Subtilisin_subset"/>
    <property type="match status" value="1"/>
</dbReference>